<dbReference type="Proteomes" id="UP000510821">
    <property type="component" value="Chromosome"/>
</dbReference>
<evidence type="ECO:0000313" key="2">
    <source>
        <dbReference type="Proteomes" id="UP000510821"/>
    </source>
</evidence>
<accession>A0A7D5XJQ8</accession>
<name>A0A7D5XJQ8_FERL1</name>
<dbReference type="KEGG" id="flt:Sv326_0674"/>
<dbReference type="EMBL" id="CP058998">
    <property type="protein sequence ID" value="QLJ52849.1"/>
    <property type="molecule type" value="Genomic_DNA"/>
</dbReference>
<gene>
    <name evidence="1" type="ORF">Sv326_0674</name>
</gene>
<organism evidence="1 2">
    <name type="scientific">Fermentimicrarchaeum limneticum</name>
    <dbReference type="NCBI Taxonomy" id="2795018"/>
    <lineage>
        <taxon>Archaea</taxon>
        <taxon>Candidatus Micrarchaeota</taxon>
        <taxon>Candidatus Fermentimicrarchaeales</taxon>
        <taxon>Candidatus Fermentimicrarchaeaceae</taxon>
        <taxon>Candidatus Fermentimicrarchaeum</taxon>
    </lineage>
</organism>
<evidence type="ECO:0000313" key="1">
    <source>
        <dbReference type="EMBL" id="QLJ52849.1"/>
    </source>
</evidence>
<sequence length="415" mass="48767">MNKLTLGTALNLKGEIAEDFVYELSTKSFLTDWCYKSPKLPDGKELCDLLVVYDDTAIIWQIKDLKLGEDGKFKQAEVEKNIRQVFGARRALFELKAQVQLENPRRGLETFKPDAIKNVYLISALLGLEQDYYNLLEIEGKGLVHTFTREFVDIVLNELDTINDFTEYLRKKEEFILFNIVNKHAIQVASEKELLAYYLMNERIFEKLKEPDFAFVTEGCWEDLQKRPEYRAKKEEDKSSYFWDYLINRAHTCGGDYEIVARELARSTRLERRTLSKRFIEAHINASNESGDKTYRRVFEMPGTTYCFVFLDDAEPRTRRKQLLENVCFVARGMFRENKKVIGIATDMKIRPVNSYDFCFLEIPEWTEKDQEAKELMQRETGILTELSYKKITEEEYPKINKEQATYDSKLPSVR</sequence>
<proteinExistence type="predicted"/>
<reference evidence="2" key="1">
    <citation type="submission" date="2020-07" db="EMBL/GenBank/DDBJ databases">
        <title>Metabolic diversity and evolutionary history of the archaeal phylum ###Micrarchaeota### uncovered from a freshwater lake metagenome.</title>
        <authorList>
            <person name="Kadnikov V.V."/>
            <person name="Savvichev A.S."/>
            <person name="Mardanov A.V."/>
            <person name="Beletsky A.V."/>
            <person name="Chupakov A.V."/>
            <person name="Kokryatskaya N.M."/>
            <person name="Pimenov N.V."/>
            <person name="Ravin N.V."/>
        </authorList>
    </citation>
    <scope>NUCLEOTIDE SEQUENCE [LARGE SCALE GENOMIC DNA]</scope>
</reference>
<dbReference type="AlphaFoldDB" id="A0A7D5XJQ8"/>
<protein>
    <submittedName>
        <fullName evidence="1">Uncharacterized protein</fullName>
    </submittedName>
</protein>